<protein>
    <submittedName>
        <fullName evidence="1">Uncharacterized protein</fullName>
    </submittedName>
</protein>
<evidence type="ECO:0000313" key="2">
    <source>
        <dbReference type="Proteomes" id="UP000198677"/>
    </source>
</evidence>
<name>A0A1H7LFG4_9NOCA</name>
<dbReference type="AlphaFoldDB" id="A0A1H7LFG4"/>
<dbReference type="EMBL" id="FOAW01000005">
    <property type="protein sequence ID" value="SEK97704.1"/>
    <property type="molecule type" value="Genomic_DNA"/>
</dbReference>
<evidence type="ECO:0000313" key="1">
    <source>
        <dbReference type="EMBL" id="SEK97704.1"/>
    </source>
</evidence>
<dbReference type="Proteomes" id="UP000198677">
    <property type="component" value="Unassembled WGS sequence"/>
</dbReference>
<reference evidence="2" key="1">
    <citation type="submission" date="2016-10" db="EMBL/GenBank/DDBJ databases">
        <authorList>
            <person name="Varghese N."/>
            <person name="Submissions S."/>
        </authorList>
    </citation>
    <scope>NUCLEOTIDE SEQUENCE [LARGE SCALE GENOMIC DNA]</scope>
    <source>
        <strain evidence="2">DSM 44675</strain>
    </source>
</reference>
<gene>
    <name evidence="1" type="ORF">SAMN05444583_10541</name>
</gene>
<sequence length="97" mass="10804">MSGIRRLGRERRCVTATTAELRMRGLDAILASDENCREVIVTEPGRGWLASVFPGATPNDEVDVLLFATEPALQWTEDYLRWADSVENLLSARRVAA</sequence>
<keyword evidence="2" id="KW-1185">Reference proteome</keyword>
<organism evidence="1 2">
    <name type="scientific">Rhodococcus maanshanensis</name>
    <dbReference type="NCBI Taxonomy" id="183556"/>
    <lineage>
        <taxon>Bacteria</taxon>
        <taxon>Bacillati</taxon>
        <taxon>Actinomycetota</taxon>
        <taxon>Actinomycetes</taxon>
        <taxon>Mycobacteriales</taxon>
        <taxon>Nocardiaceae</taxon>
        <taxon>Rhodococcus</taxon>
    </lineage>
</organism>
<accession>A0A1H7LFG4</accession>
<proteinExistence type="predicted"/>